<dbReference type="PROSITE" id="PS51186">
    <property type="entry name" value="GNAT"/>
    <property type="match status" value="1"/>
</dbReference>
<comment type="caution">
    <text evidence="2">The sequence shown here is derived from an EMBL/GenBank/DDBJ whole genome shotgun (WGS) entry which is preliminary data.</text>
</comment>
<gene>
    <name evidence="2" type="ORF">OQ273_18885</name>
</gene>
<accession>A0A9X3UK73</accession>
<dbReference type="PANTHER" id="PTHR43415:SF3">
    <property type="entry name" value="GNAT-FAMILY ACETYLTRANSFERASE"/>
    <property type="match status" value="1"/>
</dbReference>
<dbReference type="Proteomes" id="UP001151234">
    <property type="component" value="Unassembled WGS sequence"/>
</dbReference>
<dbReference type="AlphaFoldDB" id="A0A9X3UK73"/>
<dbReference type="InterPro" id="IPR016181">
    <property type="entry name" value="Acyl_CoA_acyltransferase"/>
</dbReference>
<dbReference type="Pfam" id="PF13302">
    <property type="entry name" value="Acetyltransf_3"/>
    <property type="match status" value="1"/>
</dbReference>
<evidence type="ECO:0000313" key="2">
    <source>
        <dbReference type="EMBL" id="MDA5400647.1"/>
    </source>
</evidence>
<dbReference type="Gene3D" id="3.40.630.30">
    <property type="match status" value="1"/>
</dbReference>
<dbReference type="InterPro" id="IPR000182">
    <property type="entry name" value="GNAT_dom"/>
</dbReference>
<dbReference type="RefSeq" id="WP_267992371.1">
    <property type="nucleotide sequence ID" value="NZ_JAPJZI010000001.1"/>
</dbReference>
<keyword evidence="3" id="KW-1185">Reference proteome</keyword>
<dbReference type="EMBL" id="JAPJZI010000001">
    <property type="protein sequence ID" value="MDA5400647.1"/>
    <property type="molecule type" value="Genomic_DNA"/>
</dbReference>
<dbReference type="PANTHER" id="PTHR43415">
    <property type="entry name" value="SPERMIDINE N(1)-ACETYLTRANSFERASE"/>
    <property type="match status" value="1"/>
</dbReference>
<organism evidence="2 3">
    <name type="scientific">Hoeflea prorocentri</name>
    <dbReference type="NCBI Taxonomy" id="1922333"/>
    <lineage>
        <taxon>Bacteria</taxon>
        <taxon>Pseudomonadati</taxon>
        <taxon>Pseudomonadota</taxon>
        <taxon>Alphaproteobacteria</taxon>
        <taxon>Hyphomicrobiales</taxon>
        <taxon>Rhizobiaceae</taxon>
        <taxon>Hoeflea</taxon>
    </lineage>
</organism>
<reference evidence="2" key="1">
    <citation type="submission" date="2022-11" db="EMBL/GenBank/DDBJ databases">
        <title>Draft genome sequence of Hoeflea poritis E7-10 and Hoeflea prorocentri PM5-8, separated from scleractinian coral Porites lutea and marine dinoflagellate.</title>
        <authorList>
            <person name="Zhang G."/>
            <person name="Wei Q."/>
            <person name="Cai L."/>
        </authorList>
    </citation>
    <scope>NUCLEOTIDE SEQUENCE</scope>
    <source>
        <strain evidence="2">PM5-8</strain>
    </source>
</reference>
<protein>
    <submittedName>
        <fullName evidence="2">GNAT family protein</fullName>
    </submittedName>
</protein>
<proteinExistence type="predicted"/>
<dbReference type="SUPFAM" id="SSF55729">
    <property type="entry name" value="Acyl-CoA N-acyltransferases (Nat)"/>
    <property type="match status" value="1"/>
</dbReference>
<sequence>MNDVTAQAMYSMRPMGADDISVMAEWFADFEDIALFDRSLPVPVGPQAVLESWKPALELTDPPTCLWYVAQCAQGKPTGIGGLQKINYIHGDAVLPIFVARHARENGLATAMTIELLDLAFQHLRLHRVTTLYRDDHETTALLTRNLGFQEEGRVREGWYANGRHYDVVQVGILNSEWSAKRVGARAEFNQKNKVRIKLEAIPT</sequence>
<name>A0A9X3UK73_9HYPH</name>
<evidence type="ECO:0000259" key="1">
    <source>
        <dbReference type="PROSITE" id="PS51186"/>
    </source>
</evidence>
<dbReference type="GO" id="GO:0016747">
    <property type="term" value="F:acyltransferase activity, transferring groups other than amino-acyl groups"/>
    <property type="evidence" value="ECO:0007669"/>
    <property type="project" value="InterPro"/>
</dbReference>
<feature type="domain" description="N-acetyltransferase" evidence="1">
    <location>
        <begin position="18"/>
        <end position="167"/>
    </location>
</feature>
<evidence type="ECO:0000313" key="3">
    <source>
        <dbReference type="Proteomes" id="UP001151234"/>
    </source>
</evidence>